<dbReference type="InterPro" id="IPR014762">
    <property type="entry name" value="DNA_mismatch_repair_CS"/>
</dbReference>
<dbReference type="PROSITE" id="PS00058">
    <property type="entry name" value="DNA_MISMATCH_REPAIR_1"/>
    <property type="match status" value="1"/>
</dbReference>
<evidence type="ECO:0000256" key="4">
    <source>
        <dbReference type="ARBA" id="ARBA00023204"/>
    </source>
</evidence>
<name>E0S749_ENCIT</name>
<dbReference type="SMART" id="SM01340">
    <property type="entry name" value="DNA_mis_repair"/>
    <property type="match status" value="1"/>
</dbReference>
<protein>
    <submittedName>
        <fullName evidence="7">DNA mismatch repair protein MutL</fullName>
    </submittedName>
</protein>
<evidence type="ECO:0000256" key="2">
    <source>
        <dbReference type="ARBA" id="ARBA00006082"/>
    </source>
</evidence>
<dbReference type="GeneID" id="9699181"/>
<evidence type="ECO:0000313" key="7">
    <source>
        <dbReference type="EMBL" id="ADM11477.1"/>
    </source>
</evidence>
<dbReference type="Pfam" id="PF13589">
    <property type="entry name" value="HATPase_c_3"/>
    <property type="match status" value="1"/>
</dbReference>
<dbReference type="PANTHER" id="PTHR10073:SF12">
    <property type="entry name" value="DNA MISMATCH REPAIR PROTEIN MLH1"/>
    <property type="match status" value="1"/>
</dbReference>
<dbReference type="Gene3D" id="3.30.230.10">
    <property type="match status" value="1"/>
</dbReference>
<dbReference type="InterPro" id="IPR038973">
    <property type="entry name" value="MutL/Mlh/Pms-like"/>
</dbReference>
<dbReference type="GO" id="GO:0005524">
    <property type="term" value="F:ATP binding"/>
    <property type="evidence" value="ECO:0007669"/>
    <property type="project" value="InterPro"/>
</dbReference>
<reference evidence="7 8" key="2">
    <citation type="journal article" date="2012" name="Proc. Natl. Acad. Sci. U.S.A.">
        <title>Gain and loss of multiple functionally related, horizontally transferred genes in the reduced genomes of two microsporidian parasites.</title>
        <authorList>
            <person name="Pombert J.-F."/>
            <person name="Selman M."/>
            <person name="Burki F."/>
            <person name="Bardell F.T."/>
            <person name="Farinelli L."/>
            <person name="Solter L.F."/>
            <person name="Whitman D.W."/>
            <person name="Weiss L.M."/>
            <person name="Corradi N."/>
            <person name="Keeling P.J."/>
        </authorList>
    </citation>
    <scope>NUCLEOTIDE SEQUENCE [LARGE SCALE GENOMIC DNA]</scope>
    <source>
        <strain evidence="7 8">ATCC 50506</strain>
    </source>
</reference>
<dbReference type="OrthoDB" id="10263226at2759"/>
<dbReference type="InterPro" id="IPR036890">
    <property type="entry name" value="HATPase_C_sf"/>
</dbReference>
<dbReference type="GO" id="GO:0005634">
    <property type="term" value="C:nucleus"/>
    <property type="evidence" value="ECO:0007669"/>
    <property type="project" value="UniProtKB-SubCell"/>
</dbReference>
<reference evidence="7 8" key="1">
    <citation type="journal article" date="2010" name="Nat. Commun.">
        <title>The complete sequence of the smallest known nuclear genome from the microsporidian Encephalitozoon intestinalis.</title>
        <authorList>
            <person name="Corradi N."/>
            <person name="Pombert J.-F."/>
            <person name="Farinelli L."/>
            <person name="Didier E.S."/>
            <person name="Keeling P.J."/>
        </authorList>
    </citation>
    <scope>NUCLEOTIDE SEQUENCE [LARGE SCALE GENOMIC DNA]</scope>
    <source>
        <strain evidence="7 8">ATCC 50506</strain>
    </source>
</reference>
<dbReference type="SUPFAM" id="SSF55874">
    <property type="entry name" value="ATPase domain of HSP90 chaperone/DNA topoisomerase II/histidine kinase"/>
    <property type="match status" value="1"/>
</dbReference>
<dbReference type="SUPFAM" id="SSF54211">
    <property type="entry name" value="Ribosomal protein S5 domain 2-like"/>
    <property type="match status" value="1"/>
</dbReference>
<comment type="similarity">
    <text evidence="2">Belongs to the DNA mismatch repair MutL/HexB family.</text>
</comment>
<dbReference type="GO" id="GO:0032300">
    <property type="term" value="C:mismatch repair complex"/>
    <property type="evidence" value="ECO:0007669"/>
    <property type="project" value="InterPro"/>
</dbReference>
<dbReference type="AlphaFoldDB" id="E0S749"/>
<proteinExistence type="inferred from homology"/>
<gene>
    <name evidence="7" type="ORF">Eint_050280</name>
</gene>
<evidence type="ECO:0000256" key="3">
    <source>
        <dbReference type="ARBA" id="ARBA00022763"/>
    </source>
</evidence>
<dbReference type="Gene3D" id="3.30.565.10">
    <property type="entry name" value="Histidine kinase-like ATPase, C-terminal domain"/>
    <property type="match status" value="1"/>
</dbReference>
<organism evidence="7 8">
    <name type="scientific">Encephalitozoon intestinalis (strain ATCC 50506)</name>
    <name type="common">Microsporidian parasite</name>
    <name type="synonym">Septata intestinalis</name>
    <dbReference type="NCBI Taxonomy" id="876142"/>
    <lineage>
        <taxon>Eukaryota</taxon>
        <taxon>Fungi</taxon>
        <taxon>Fungi incertae sedis</taxon>
        <taxon>Microsporidia</taxon>
        <taxon>Unikaryonidae</taxon>
        <taxon>Encephalitozoon</taxon>
    </lineage>
</organism>
<dbReference type="InterPro" id="IPR032189">
    <property type="entry name" value="Mlh1_C"/>
</dbReference>
<evidence type="ECO:0000256" key="5">
    <source>
        <dbReference type="ARBA" id="ARBA00023242"/>
    </source>
</evidence>
<dbReference type="RefSeq" id="XP_003072837.1">
    <property type="nucleotide sequence ID" value="XM_003072791.1"/>
</dbReference>
<dbReference type="KEGG" id="ein:Eint_050280"/>
<dbReference type="InterPro" id="IPR013507">
    <property type="entry name" value="DNA_mismatch_S5_2-like"/>
</dbReference>
<dbReference type="GO" id="GO:0016887">
    <property type="term" value="F:ATP hydrolysis activity"/>
    <property type="evidence" value="ECO:0007669"/>
    <property type="project" value="InterPro"/>
</dbReference>
<dbReference type="Proteomes" id="UP000002313">
    <property type="component" value="Chromosome V"/>
</dbReference>
<dbReference type="EMBL" id="CP001946">
    <property type="protein sequence ID" value="ADM11477.1"/>
    <property type="molecule type" value="Genomic_DNA"/>
</dbReference>
<evidence type="ECO:0000313" key="8">
    <source>
        <dbReference type="Proteomes" id="UP000002313"/>
    </source>
</evidence>
<dbReference type="InterPro" id="IPR020568">
    <property type="entry name" value="Ribosomal_Su5_D2-typ_SF"/>
</dbReference>
<keyword evidence="3" id="KW-0227">DNA damage</keyword>
<comment type="subcellular location">
    <subcellularLocation>
        <location evidence="1">Nucleus</location>
    </subcellularLocation>
</comment>
<dbReference type="GO" id="GO:0140664">
    <property type="term" value="F:ATP-dependent DNA damage sensor activity"/>
    <property type="evidence" value="ECO:0007669"/>
    <property type="project" value="InterPro"/>
</dbReference>
<dbReference type="Pfam" id="PF01119">
    <property type="entry name" value="DNA_mis_repair"/>
    <property type="match status" value="1"/>
</dbReference>
<dbReference type="VEuPathDB" id="MicrosporidiaDB:Eint_050280"/>
<dbReference type="CDD" id="cd16926">
    <property type="entry name" value="HATPase_MutL-MLH-PMS-like"/>
    <property type="match status" value="1"/>
</dbReference>
<sequence>MEIKRLPNDVISRISAGEVITRPYNILKEVIENSLDANSTHIAIKIGIDGLSLTIEDNGDGIHEEDFELLCKQYCTSKLTKEEDLFSLSSYGFRGEALSSISRCSRIRVRSKRRENEIGHEAVYRDTEIVAIKGIGMKDGSVVEIKDIFYNNKAREKHFSKKRDEIREMMWLVGIYSVFNEDVSFDLFYGGKLQEIPKSKMYSGKDGSSNEDRVKMKIKMLDELYKVDGELLFLFDEGHLAIFSTPQFSLKKGVFILFVNGRLVVSQEMKEALFKVYRGLISDERQPFIYLELNIEKSMVDVNIHPSKREVLFTNEESVIQRLYECIENKLNKMNYEQKTLRPLPRESSFQSPIKVYSDPASQSIGECLEKEKTERREFSLFSLKKLRTEIVELDSSFFKALNYVGAKDRDTILVQHGSSLLNCRTALLLKEYLYQTLISDFGNFEKKKTLIPIESDIEDNMRALLNDYFSIEIVERNIVSVPIISTICIDLPTLWAGLDVKKDSEYETLKNIINTISTLYSSAEMSPKLFNVIKRKIVGTEKALECFGLVVTLKELYKNFERC</sequence>
<dbReference type="PANTHER" id="PTHR10073">
    <property type="entry name" value="DNA MISMATCH REPAIR PROTEIN MLH, PMS, MUTL"/>
    <property type="match status" value="1"/>
</dbReference>
<evidence type="ECO:0000259" key="6">
    <source>
        <dbReference type="SMART" id="SM01340"/>
    </source>
</evidence>
<dbReference type="NCBIfam" id="TIGR00585">
    <property type="entry name" value="mutl"/>
    <property type="match status" value="1"/>
</dbReference>
<dbReference type="InterPro" id="IPR002099">
    <property type="entry name" value="MutL/Mlh/PMS"/>
</dbReference>
<keyword evidence="5" id="KW-0539">Nucleus</keyword>
<dbReference type="HOGENOM" id="CLU_004131_2_2_1"/>
<dbReference type="GO" id="GO:0030983">
    <property type="term" value="F:mismatched DNA binding"/>
    <property type="evidence" value="ECO:0007669"/>
    <property type="project" value="InterPro"/>
</dbReference>
<keyword evidence="8" id="KW-1185">Reference proteome</keyword>
<dbReference type="Pfam" id="PF16413">
    <property type="entry name" value="Mlh1_C"/>
    <property type="match status" value="1"/>
</dbReference>
<dbReference type="FunFam" id="3.30.565.10:FF:000003">
    <property type="entry name" value="DNA mismatch repair endonuclease MutL"/>
    <property type="match status" value="1"/>
</dbReference>
<accession>E0S749</accession>
<evidence type="ECO:0000256" key="1">
    <source>
        <dbReference type="ARBA" id="ARBA00004123"/>
    </source>
</evidence>
<keyword evidence="4" id="KW-0234">DNA repair</keyword>
<dbReference type="InterPro" id="IPR014721">
    <property type="entry name" value="Ribsml_uS5_D2-typ_fold_subgr"/>
</dbReference>
<feature type="domain" description="DNA mismatch repair protein S5" evidence="6">
    <location>
        <begin position="214"/>
        <end position="332"/>
    </location>
</feature>
<dbReference type="GO" id="GO:0006298">
    <property type="term" value="P:mismatch repair"/>
    <property type="evidence" value="ECO:0007669"/>
    <property type="project" value="InterPro"/>
</dbReference>